<keyword evidence="3" id="KW-1185">Reference proteome</keyword>
<dbReference type="KEGG" id="npu:Npun_R4019"/>
<dbReference type="Proteomes" id="UP000001191">
    <property type="component" value="Chromosome"/>
</dbReference>
<gene>
    <name evidence="2" type="ordered locus">Npun_R4019</name>
</gene>
<dbReference type="Gene3D" id="3.40.1580.10">
    <property type="entry name" value="SMI1/KNR4-like"/>
    <property type="match status" value="1"/>
</dbReference>
<dbReference type="InterPro" id="IPR018958">
    <property type="entry name" value="Knr4/Smi1-like_dom"/>
</dbReference>
<dbReference type="RefSeq" id="WP_012410365.1">
    <property type="nucleotide sequence ID" value="NC_010628.1"/>
</dbReference>
<feature type="domain" description="Knr4/Smi1-like" evidence="1">
    <location>
        <begin position="18"/>
        <end position="138"/>
    </location>
</feature>
<dbReference type="AlphaFoldDB" id="B2J6J3"/>
<dbReference type="SUPFAM" id="SSF160631">
    <property type="entry name" value="SMI1/KNR4-like"/>
    <property type="match status" value="1"/>
</dbReference>
<evidence type="ECO:0000259" key="1">
    <source>
        <dbReference type="SMART" id="SM00860"/>
    </source>
</evidence>
<dbReference type="EMBL" id="CP001037">
    <property type="protein sequence ID" value="ACC82398.1"/>
    <property type="molecule type" value="Genomic_DNA"/>
</dbReference>
<evidence type="ECO:0000313" key="2">
    <source>
        <dbReference type="EMBL" id="ACC82398.1"/>
    </source>
</evidence>
<evidence type="ECO:0000313" key="3">
    <source>
        <dbReference type="Proteomes" id="UP000001191"/>
    </source>
</evidence>
<dbReference type="EnsemblBacteria" id="ACC82398">
    <property type="protein sequence ID" value="ACC82398"/>
    <property type="gene ID" value="Npun_R4019"/>
</dbReference>
<name>B2J6J3_NOSP7</name>
<dbReference type="InterPro" id="IPR037883">
    <property type="entry name" value="Knr4/Smi1-like_sf"/>
</dbReference>
<organism evidence="2 3">
    <name type="scientific">Nostoc punctiforme (strain ATCC 29133 / PCC 73102)</name>
    <dbReference type="NCBI Taxonomy" id="63737"/>
    <lineage>
        <taxon>Bacteria</taxon>
        <taxon>Bacillati</taxon>
        <taxon>Cyanobacteriota</taxon>
        <taxon>Cyanophyceae</taxon>
        <taxon>Nostocales</taxon>
        <taxon>Nostocaceae</taxon>
        <taxon>Nostoc</taxon>
    </lineage>
</organism>
<dbReference type="OrthoDB" id="582232at2"/>
<reference evidence="3" key="1">
    <citation type="submission" date="2008-04" db="EMBL/GenBank/DDBJ databases">
        <title>Complete sequence of chromosome of Nostoc punctiforme ATCC 29133.</title>
        <authorList>
            <consortium name="US DOE Joint Genome Institute"/>
            <person name="Copeland A."/>
            <person name="Lucas S."/>
            <person name="Lapidus A."/>
            <person name="Glavina del Rio T."/>
            <person name="Dalin E."/>
            <person name="Tice H."/>
            <person name="Pitluck S."/>
            <person name="Chain P."/>
            <person name="Malfatti S."/>
            <person name="Shin M."/>
            <person name="Vergez L."/>
            <person name="Schmutz J."/>
            <person name="Larimer F."/>
            <person name="Land M."/>
            <person name="Hauser L."/>
            <person name="Kyrpides N."/>
            <person name="Kim E."/>
            <person name="Meeks J.C."/>
            <person name="Elhai J."/>
            <person name="Campbell E.L."/>
            <person name="Thiel T."/>
            <person name="Longmire J."/>
            <person name="Potts M."/>
            <person name="Atlas R."/>
        </authorList>
    </citation>
    <scope>NUCLEOTIDE SEQUENCE [LARGE SCALE GENOMIC DNA]</scope>
    <source>
        <strain evidence="3">ATCC 29133 / PCC 73102</strain>
    </source>
</reference>
<dbReference type="SMART" id="SM00860">
    <property type="entry name" value="SMI1_KNR4"/>
    <property type="match status" value="1"/>
</dbReference>
<sequence length="167" mass="19693">MLEFQGISFIVAQEPLYPVSTQELLLVEEKLQVLFPEDYRTFITTFGSGTFLDLPLRVFSPHDILENLLSEVRERLAMYWFWQDNSESLTQTLAVECIPCFDSYSGDDILFHSSNRNRLFILPHGNEEIYTFESFKDLCHWYINRYVSLQPPFHFSPHQSLIDVEEI</sequence>
<protein>
    <recommendedName>
        <fullName evidence="1">Knr4/Smi1-like domain-containing protein</fullName>
    </recommendedName>
</protein>
<accession>B2J6J3</accession>
<dbReference type="eggNOG" id="ENOG5031WPY">
    <property type="taxonomic scope" value="Bacteria"/>
</dbReference>
<reference evidence="2 3" key="2">
    <citation type="journal article" date="2013" name="Plant Physiol.">
        <title>A Nostoc punctiforme Sugar Transporter Necessary to Establish a Cyanobacterium-Plant Symbiosis.</title>
        <authorList>
            <person name="Ekman M."/>
            <person name="Picossi S."/>
            <person name="Campbell E.L."/>
            <person name="Meeks J.C."/>
            <person name="Flores E."/>
        </authorList>
    </citation>
    <scope>NUCLEOTIDE SEQUENCE [LARGE SCALE GENOMIC DNA]</scope>
    <source>
        <strain evidence="3">ATCC 29133 / PCC 73102</strain>
    </source>
</reference>
<proteinExistence type="predicted"/>
<dbReference type="HOGENOM" id="CLU_1553740_0_0_3"/>
<dbReference type="Pfam" id="PF09346">
    <property type="entry name" value="SMI1_KNR4"/>
    <property type="match status" value="1"/>
</dbReference>